<feature type="transmembrane region" description="Helical" evidence="7">
    <location>
        <begin position="7"/>
        <end position="28"/>
    </location>
</feature>
<evidence type="ECO:0000259" key="8">
    <source>
        <dbReference type="Pfam" id="PF06808"/>
    </source>
</evidence>
<dbReference type="eggNOG" id="COG1593">
    <property type="taxonomic scope" value="Bacteria"/>
</dbReference>
<feature type="transmembrane region" description="Helical" evidence="7">
    <location>
        <begin position="280"/>
        <end position="301"/>
    </location>
</feature>
<reference evidence="9 10" key="1">
    <citation type="submission" date="2014-04" db="EMBL/GenBank/DDBJ databases">
        <title>Draft Genome Sequence of Synergistes jonesii.</title>
        <authorList>
            <person name="Coil D.A."/>
            <person name="Eisen J.A."/>
            <person name="Holland-Moritz H.E."/>
        </authorList>
    </citation>
    <scope>NUCLEOTIDE SEQUENCE [LARGE SCALE GENOMIC DNA]</scope>
    <source>
        <strain evidence="9 10">78-1</strain>
    </source>
</reference>
<dbReference type="GO" id="GO:0022857">
    <property type="term" value="F:transmembrane transporter activity"/>
    <property type="evidence" value="ECO:0007669"/>
    <property type="project" value="TreeGrafter"/>
</dbReference>
<evidence type="ECO:0000256" key="4">
    <source>
        <dbReference type="ARBA" id="ARBA00022692"/>
    </source>
</evidence>
<dbReference type="EMBL" id="JMKI01000016">
    <property type="protein sequence ID" value="KEJ92764.1"/>
    <property type="molecule type" value="Genomic_DNA"/>
</dbReference>
<keyword evidence="10" id="KW-1185">Reference proteome</keyword>
<feature type="transmembrane region" description="Helical" evidence="7">
    <location>
        <begin position="226"/>
        <end position="243"/>
    </location>
</feature>
<feature type="transmembrane region" description="Helical" evidence="7">
    <location>
        <begin position="364"/>
        <end position="385"/>
    </location>
</feature>
<protein>
    <submittedName>
        <fullName evidence="9">C4-dicarboxylate ABC transporter permease</fullName>
    </submittedName>
</protein>
<feature type="transmembrane region" description="Helical" evidence="7">
    <location>
        <begin position="114"/>
        <end position="132"/>
    </location>
</feature>
<evidence type="ECO:0000256" key="6">
    <source>
        <dbReference type="ARBA" id="ARBA00023136"/>
    </source>
</evidence>
<feature type="transmembrane region" description="Helical" evidence="7">
    <location>
        <begin position="173"/>
        <end position="196"/>
    </location>
</feature>
<feature type="transmembrane region" description="Helical" evidence="7">
    <location>
        <begin position="249"/>
        <end position="268"/>
    </location>
</feature>
<evidence type="ECO:0000256" key="3">
    <source>
        <dbReference type="ARBA" id="ARBA00022519"/>
    </source>
</evidence>
<dbReference type="PANTHER" id="PTHR33362:SF5">
    <property type="entry name" value="C4-DICARBOXYLATE TRAP TRANSPORTER LARGE PERMEASE PROTEIN DCTM"/>
    <property type="match status" value="1"/>
</dbReference>
<evidence type="ECO:0000313" key="10">
    <source>
        <dbReference type="Proteomes" id="UP000027665"/>
    </source>
</evidence>
<dbReference type="PANTHER" id="PTHR33362">
    <property type="entry name" value="SIALIC ACID TRAP TRANSPORTER PERMEASE PROTEIN SIAT-RELATED"/>
    <property type="match status" value="1"/>
</dbReference>
<keyword evidence="5 7" id="KW-1133">Transmembrane helix</keyword>
<name>A0A073ISI6_9BACT</name>
<dbReference type="GeneID" id="90983098"/>
<feature type="domain" description="TRAP C4-dicarboxylate transport system permease DctM subunit" evidence="8">
    <location>
        <begin position="6"/>
        <end position="425"/>
    </location>
</feature>
<feature type="transmembrane region" description="Helical" evidence="7">
    <location>
        <begin position="139"/>
        <end position="161"/>
    </location>
</feature>
<keyword evidence="3" id="KW-0997">Cell inner membrane</keyword>
<evidence type="ECO:0000256" key="5">
    <source>
        <dbReference type="ARBA" id="ARBA00022989"/>
    </source>
</evidence>
<dbReference type="InterPro" id="IPR010656">
    <property type="entry name" value="DctM"/>
</dbReference>
<feature type="transmembrane region" description="Helical" evidence="7">
    <location>
        <begin position="405"/>
        <end position="422"/>
    </location>
</feature>
<dbReference type="NCBIfam" id="TIGR00786">
    <property type="entry name" value="dctM"/>
    <property type="match status" value="1"/>
</dbReference>
<dbReference type="InterPro" id="IPR004681">
    <property type="entry name" value="TRAP_DctM"/>
</dbReference>
<evidence type="ECO:0000256" key="2">
    <source>
        <dbReference type="ARBA" id="ARBA00022475"/>
    </source>
</evidence>
<feature type="transmembrane region" description="Helical" evidence="7">
    <location>
        <begin position="48"/>
        <end position="70"/>
    </location>
</feature>
<accession>A0A073ISI6</accession>
<dbReference type="PATRIC" id="fig|2754.20.peg.1622"/>
<evidence type="ECO:0000256" key="1">
    <source>
        <dbReference type="ARBA" id="ARBA00004429"/>
    </source>
</evidence>
<dbReference type="Proteomes" id="UP000027665">
    <property type="component" value="Unassembled WGS sequence"/>
</dbReference>
<dbReference type="Pfam" id="PF06808">
    <property type="entry name" value="DctM"/>
    <property type="match status" value="1"/>
</dbReference>
<dbReference type="STRING" id="2754.EH55_00880"/>
<organism evidence="9 10">
    <name type="scientific">Synergistes jonesii</name>
    <dbReference type="NCBI Taxonomy" id="2754"/>
    <lineage>
        <taxon>Bacteria</taxon>
        <taxon>Thermotogati</taxon>
        <taxon>Synergistota</taxon>
        <taxon>Synergistia</taxon>
        <taxon>Synergistales</taxon>
        <taxon>Synergistaceae</taxon>
        <taxon>Synergistes</taxon>
    </lineage>
</organism>
<dbReference type="GO" id="GO:0005886">
    <property type="term" value="C:plasma membrane"/>
    <property type="evidence" value="ECO:0007669"/>
    <property type="project" value="UniProtKB-SubCell"/>
</dbReference>
<sequence length="430" mass="45827">MLATMIVAFFALIILTVPVGICLLMASYVPHLVNPSFAMSEMYIFRNLVTAFNSFTIIAIPLFIFSGVLMCRGQIAKKLYDVFGFFVGKMPGGMVNAVVLTCLFYGAISGSGPATTAAVGTMTLPMLISMGYDPMFVAAVVAVAGGLGVIIPPSIPFILYADAAGGISVGDMFMAGILPGMLVGFMLIAYVTFYYISHKADNREKIDAVITPLHERGFFHVFKDGFWALMCPVIILGGIYGGIFTPTEAACVSVVYAFIVSKFIYKTMTWKDLISTAVEAARTTAPCVVICGAAAIFGKAVTLLKVPMLVNQAMGGIADNYILIMVIINVILLILGCLMDSSAAILIMTPIFLPLVKAVGISPVHFGIIMVVNLSIGFVTPPVGMNLYVAASLTNSPPMPIVKKAVPLLVVFFIALVLITYVPQISLMLI</sequence>
<evidence type="ECO:0000256" key="7">
    <source>
        <dbReference type="SAM" id="Phobius"/>
    </source>
</evidence>
<comment type="caution">
    <text evidence="9">The sequence shown here is derived from an EMBL/GenBank/DDBJ whole genome shotgun (WGS) entry which is preliminary data.</text>
</comment>
<dbReference type="RefSeq" id="WP_037975054.1">
    <property type="nucleotide sequence ID" value="NZ_JAXDSK010000027.1"/>
</dbReference>
<gene>
    <name evidence="9" type="ORF">EH55_00880</name>
</gene>
<evidence type="ECO:0000313" key="9">
    <source>
        <dbReference type="EMBL" id="KEJ92764.1"/>
    </source>
</evidence>
<keyword evidence="6 7" id="KW-0472">Membrane</keyword>
<comment type="subcellular location">
    <subcellularLocation>
        <location evidence="1">Cell inner membrane</location>
        <topology evidence="1">Multi-pass membrane protein</topology>
    </subcellularLocation>
</comment>
<keyword evidence="4 7" id="KW-0812">Transmembrane</keyword>
<keyword evidence="2" id="KW-1003">Cell membrane</keyword>
<proteinExistence type="predicted"/>
<dbReference type="AlphaFoldDB" id="A0A073ISI6"/>
<dbReference type="PIRSF" id="PIRSF006066">
    <property type="entry name" value="HI0050"/>
    <property type="match status" value="1"/>
</dbReference>
<feature type="transmembrane region" description="Helical" evidence="7">
    <location>
        <begin position="321"/>
        <end position="352"/>
    </location>
</feature>
<feature type="transmembrane region" description="Helical" evidence="7">
    <location>
        <begin position="82"/>
        <end position="108"/>
    </location>
</feature>
<dbReference type="OrthoDB" id="9772674at2"/>